<dbReference type="RefSeq" id="WP_272751722.1">
    <property type="nucleotide sequence ID" value="NZ_JAQQLF010000010.1"/>
</dbReference>
<protein>
    <submittedName>
        <fullName evidence="1">Clp protease N-terminal domain-containing protein</fullName>
    </submittedName>
</protein>
<comment type="caution">
    <text evidence="1">The sequence shown here is derived from an EMBL/GenBank/DDBJ whole genome shotgun (WGS) entry which is preliminary data.</text>
</comment>
<dbReference type="GO" id="GO:0006508">
    <property type="term" value="P:proteolysis"/>
    <property type="evidence" value="ECO:0007669"/>
    <property type="project" value="UniProtKB-KW"/>
</dbReference>
<dbReference type="Proteomes" id="UP001219956">
    <property type="component" value="Unassembled WGS sequence"/>
</dbReference>
<dbReference type="EMBL" id="JAQQLF010000010">
    <property type="protein sequence ID" value="MDC7717398.1"/>
    <property type="molecule type" value="Genomic_DNA"/>
</dbReference>
<name>A0ABT5IXV4_9NEIS</name>
<evidence type="ECO:0000313" key="1">
    <source>
        <dbReference type="EMBL" id="MDC7717398.1"/>
    </source>
</evidence>
<accession>A0ABT5IXV4</accession>
<dbReference type="Gene3D" id="1.10.1780.10">
    <property type="entry name" value="Clp, N-terminal domain"/>
    <property type="match status" value="1"/>
</dbReference>
<keyword evidence="2" id="KW-1185">Reference proteome</keyword>
<reference evidence="1 2" key="1">
    <citation type="submission" date="2023-01" db="EMBL/GenBank/DDBJ databases">
        <title>Novel species of the genus Vogesella isolated from rivers.</title>
        <authorList>
            <person name="Lu H."/>
        </authorList>
    </citation>
    <scope>NUCLEOTIDE SEQUENCE [LARGE SCALE GENOMIC DNA]</scope>
    <source>
        <strain evidence="1 2">DC21W</strain>
    </source>
</reference>
<organism evidence="1 2">
    <name type="scientific">Vogesella aquatica</name>
    <dbReference type="NCBI Taxonomy" id="2984206"/>
    <lineage>
        <taxon>Bacteria</taxon>
        <taxon>Pseudomonadati</taxon>
        <taxon>Pseudomonadota</taxon>
        <taxon>Betaproteobacteria</taxon>
        <taxon>Neisseriales</taxon>
        <taxon>Chromobacteriaceae</taxon>
        <taxon>Vogesella</taxon>
    </lineage>
</organism>
<sequence>MKGILMFKTIRQRFRDMNTIKALCLAAEKFGNADGQMKPGAEHFVLSALALPDGTARKALLRLHANPDCFPAAIAKQYKDALHSVGVSLSCVNDIADQPTAIPTGDGLYKAQPSAQALMQTLTREIMKKEHKADSTAPLLSAHVLLAALSAQYGVAARAFRAMGIDPEKLNEAAKAEILAYRTRL</sequence>
<keyword evidence="1" id="KW-0378">Hydrolase</keyword>
<evidence type="ECO:0000313" key="2">
    <source>
        <dbReference type="Proteomes" id="UP001219956"/>
    </source>
</evidence>
<keyword evidence="1" id="KW-0645">Protease</keyword>
<dbReference type="GO" id="GO:0008233">
    <property type="term" value="F:peptidase activity"/>
    <property type="evidence" value="ECO:0007669"/>
    <property type="project" value="UniProtKB-KW"/>
</dbReference>
<dbReference type="InterPro" id="IPR036628">
    <property type="entry name" value="Clp_N_dom_sf"/>
</dbReference>
<gene>
    <name evidence="1" type="ORF">PQU95_09260</name>
</gene>
<proteinExistence type="predicted"/>